<dbReference type="Pfam" id="PF02558">
    <property type="entry name" value="ApbA"/>
    <property type="match status" value="1"/>
</dbReference>
<organism evidence="7 8">
    <name type="scientific">Alkalibaculum sporogenes</name>
    <dbReference type="NCBI Taxonomy" id="2655001"/>
    <lineage>
        <taxon>Bacteria</taxon>
        <taxon>Bacillati</taxon>
        <taxon>Bacillota</taxon>
        <taxon>Clostridia</taxon>
        <taxon>Eubacteriales</taxon>
        <taxon>Eubacteriaceae</taxon>
        <taxon>Alkalibaculum</taxon>
    </lineage>
</organism>
<dbReference type="SUPFAM" id="SSF51735">
    <property type="entry name" value="NAD(P)-binding Rossmann-fold domains"/>
    <property type="match status" value="1"/>
</dbReference>
<keyword evidence="4" id="KW-0566">Pantothenate biosynthesis</keyword>
<feature type="domain" description="Ketopantoate reductase N-terminal" evidence="5">
    <location>
        <begin position="6"/>
        <end position="154"/>
    </location>
</feature>
<dbReference type="InterPro" id="IPR013752">
    <property type="entry name" value="KPA_reductase"/>
</dbReference>
<dbReference type="GO" id="GO:0005737">
    <property type="term" value="C:cytoplasm"/>
    <property type="evidence" value="ECO:0007669"/>
    <property type="project" value="TreeGrafter"/>
</dbReference>
<evidence type="ECO:0000256" key="1">
    <source>
        <dbReference type="ARBA" id="ARBA00007870"/>
    </source>
</evidence>
<dbReference type="InterPro" id="IPR003710">
    <property type="entry name" value="ApbA"/>
</dbReference>
<accession>A0A6A7K4Q1</accession>
<evidence type="ECO:0000256" key="3">
    <source>
        <dbReference type="ARBA" id="ARBA00023002"/>
    </source>
</evidence>
<dbReference type="AlphaFoldDB" id="A0A6A7K4Q1"/>
<gene>
    <name evidence="7" type="ORF">GC105_00925</name>
</gene>
<dbReference type="EMBL" id="WHNX01000001">
    <property type="protein sequence ID" value="MPW24355.1"/>
    <property type="molecule type" value="Genomic_DNA"/>
</dbReference>
<dbReference type="InterPro" id="IPR013332">
    <property type="entry name" value="KPR_N"/>
</dbReference>
<proteinExistence type="inferred from homology"/>
<dbReference type="Pfam" id="PF08546">
    <property type="entry name" value="ApbA_C"/>
    <property type="match status" value="1"/>
</dbReference>
<dbReference type="PANTHER" id="PTHR21708:SF26">
    <property type="entry name" value="2-DEHYDROPANTOATE 2-REDUCTASE"/>
    <property type="match status" value="1"/>
</dbReference>
<protein>
    <recommendedName>
        <fullName evidence="4">2-dehydropantoate 2-reductase</fullName>
        <ecNumber evidence="4">1.1.1.169</ecNumber>
    </recommendedName>
    <alternativeName>
        <fullName evidence="4">Ketopantoate reductase</fullName>
    </alternativeName>
</protein>
<evidence type="ECO:0000313" key="7">
    <source>
        <dbReference type="EMBL" id="MPW24355.1"/>
    </source>
</evidence>
<dbReference type="EC" id="1.1.1.169" evidence="4"/>
<comment type="function">
    <text evidence="4">Catalyzes the NADPH-dependent reduction of ketopantoate into pantoic acid.</text>
</comment>
<dbReference type="PANTHER" id="PTHR21708">
    <property type="entry name" value="PROBABLE 2-DEHYDROPANTOATE 2-REDUCTASE"/>
    <property type="match status" value="1"/>
</dbReference>
<dbReference type="InterPro" id="IPR013328">
    <property type="entry name" value="6PGD_dom2"/>
</dbReference>
<dbReference type="InterPro" id="IPR051402">
    <property type="entry name" value="KPR-Related"/>
</dbReference>
<feature type="domain" description="Ketopantoate reductase C-terminal" evidence="6">
    <location>
        <begin position="180"/>
        <end position="300"/>
    </location>
</feature>
<dbReference type="GO" id="GO:0015940">
    <property type="term" value="P:pantothenate biosynthetic process"/>
    <property type="evidence" value="ECO:0007669"/>
    <property type="project" value="UniProtKB-UniPathway"/>
</dbReference>
<dbReference type="GO" id="GO:0008677">
    <property type="term" value="F:2-dehydropantoate 2-reductase activity"/>
    <property type="evidence" value="ECO:0007669"/>
    <property type="project" value="UniProtKB-EC"/>
</dbReference>
<evidence type="ECO:0000259" key="5">
    <source>
        <dbReference type="Pfam" id="PF02558"/>
    </source>
</evidence>
<dbReference type="FunFam" id="1.10.1040.10:FF:000017">
    <property type="entry name" value="2-dehydropantoate 2-reductase"/>
    <property type="match status" value="1"/>
</dbReference>
<evidence type="ECO:0000259" key="6">
    <source>
        <dbReference type="Pfam" id="PF08546"/>
    </source>
</evidence>
<reference evidence="7 8" key="1">
    <citation type="submission" date="2019-10" db="EMBL/GenBank/DDBJ databases">
        <title>Alkalibaculum tamaniensis sp.nov., a new alkaliphilic acetogen, isolated on methoxylated aromatics from a mud volcano.</title>
        <authorList>
            <person name="Khomyakova M.A."/>
            <person name="Merkel A.Y."/>
            <person name="Bonch-Osmolovskaya E.A."/>
            <person name="Slobodkin A.I."/>
        </authorList>
    </citation>
    <scope>NUCLEOTIDE SEQUENCE [LARGE SCALE GENOMIC DNA]</scope>
    <source>
        <strain evidence="7 8">M08DMB</strain>
    </source>
</reference>
<keyword evidence="2 4" id="KW-0521">NADP</keyword>
<comment type="caution">
    <text evidence="7">The sequence shown here is derived from an EMBL/GenBank/DDBJ whole genome shotgun (WGS) entry which is preliminary data.</text>
</comment>
<sequence length="308" mass="34213">MDNTKVLIVGTGAIGSFYGGKLDCAGAQVSTLCRSDYNHIKKSGISVKSVMGDFHFMPYEVINKIEDYSSIPDYILVTTKVLPGIDIQKIIEPKVGKNTAIVLIQNGIDIEKPVREAFPNNEIISGLAFICVSRTSLGEIYHQDYGRLIIGNYPNGLSPKVKYLQSLFIKSEVDCTVDDNIVNSRWKKMIWNAPFNPISVIGGGVDTKTILENSEAKNLVINVMKEVLEIANKSGYNLPETLIQKNIEDTLNMKPYKTSMLLDYENNRPLEVEVILGNAVKIARDLDLSVPNLKALYSLLLLLDKNNI</sequence>
<evidence type="ECO:0000313" key="8">
    <source>
        <dbReference type="Proteomes" id="UP000440004"/>
    </source>
</evidence>
<keyword evidence="8" id="KW-1185">Reference proteome</keyword>
<evidence type="ECO:0000256" key="4">
    <source>
        <dbReference type="RuleBase" id="RU362068"/>
    </source>
</evidence>
<dbReference type="Gene3D" id="1.10.1040.10">
    <property type="entry name" value="N-(1-d-carboxylethyl)-l-norvaline Dehydrogenase, domain 2"/>
    <property type="match status" value="1"/>
</dbReference>
<dbReference type="InterPro" id="IPR036291">
    <property type="entry name" value="NAD(P)-bd_dom_sf"/>
</dbReference>
<dbReference type="Gene3D" id="3.40.50.720">
    <property type="entry name" value="NAD(P)-binding Rossmann-like Domain"/>
    <property type="match status" value="1"/>
</dbReference>
<dbReference type="Proteomes" id="UP000440004">
    <property type="component" value="Unassembled WGS sequence"/>
</dbReference>
<comment type="catalytic activity">
    <reaction evidence="4">
        <text>(R)-pantoate + NADP(+) = 2-dehydropantoate + NADPH + H(+)</text>
        <dbReference type="Rhea" id="RHEA:16233"/>
        <dbReference type="ChEBI" id="CHEBI:11561"/>
        <dbReference type="ChEBI" id="CHEBI:15378"/>
        <dbReference type="ChEBI" id="CHEBI:15980"/>
        <dbReference type="ChEBI" id="CHEBI:57783"/>
        <dbReference type="ChEBI" id="CHEBI:58349"/>
        <dbReference type="EC" id="1.1.1.169"/>
    </reaction>
</comment>
<evidence type="ECO:0000256" key="2">
    <source>
        <dbReference type="ARBA" id="ARBA00022857"/>
    </source>
</evidence>
<comment type="similarity">
    <text evidence="1 4">Belongs to the ketopantoate reductase family.</text>
</comment>
<dbReference type="SUPFAM" id="SSF48179">
    <property type="entry name" value="6-phosphogluconate dehydrogenase C-terminal domain-like"/>
    <property type="match status" value="1"/>
</dbReference>
<dbReference type="NCBIfam" id="TIGR00745">
    <property type="entry name" value="apbA_panE"/>
    <property type="match status" value="1"/>
</dbReference>
<comment type="pathway">
    <text evidence="4">Cofactor biosynthesis; (R)-pantothenate biosynthesis; (R)-pantoate from 3-methyl-2-oxobutanoate: step 2/2.</text>
</comment>
<dbReference type="RefSeq" id="WP_152800752.1">
    <property type="nucleotide sequence ID" value="NZ_WHNX01000001.1"/>
</dbReference>
<keyword evidence="3 4" id="KW-0560">Oxidoreductase</keyword>
<name>A0A6A7K4Q1_9FIRM</name>
<dbReference type="InterPro" id="IPR008927">
    <property type="entry name" value="6-PGluconate_DH-like_C_sf"/>
</dbReference>
<dbReference type="UniPathway" id="UPA00028">
    <property type="reaction ID" value="UER00004"/>
</dbReference>